<dbReference type="EMBL" id="MGJZ01000004">
    <property type="protein sequence ID" value="OGN17802.1"/>
    <property type="molecule type" value="Genomic_DNA"/>
</dbReference>
<dbReference type="Proteomes" id="UP000178117">
    <property type="component" value="Unassembled WGS sequence"/>
</dbReference>
<feature type="domain" description="GIY-YIG" evidence="2">
    <location>
        <begin position="1"/>
        <end position="78"/>
    </location>
</feature>
<accession>A0A1F8FXG6</accession>
<sequence>MYFFYVLKSTKNSELYFGYTEDLRERFRQHNSGKVLSTQLKRPLILVYYEAYHSQSDAKHREYSIKLRGNAYTQLKRRIKNCVAGAE</sequence>
<comment type="caution">
    <text evidence="3">The sequence shown here is derived from an EMBL/GenBank/DDBJ whole genome shotgun (WGS) entry which is preliminary data.</text>
</comment>
<organism evidence="3 4">
    <name type="scientific">Candidatus Yanofskybacteria bacterium RIFCSPHIGHO2_02_FULL_50_12</name>
    <dbReference type="NCBI Taxonomy" id="1802685"/>
    <lineage>
        <taxon>Bacteria</taxon>
        <taxon>Candidatus Yanofskyibacteriota</taxon>
    </lineage>
</organism>
<evidence type="ECO:0000313" key="4">
    <source>
        <dbReference type="Proteomes" id="UP000178117"/>
    </source>
</evidence>
<dbReference type="PANTHER" id="PTHR34477">
    <property type="entry name" value="UPF0213 PROTEIN YHBQ"/>
    <property type="match status" value="1"/>
</dbReference>
<dbReference type="InterPro" id="IPR035901">
    <property type="entry name" value="GIY-YIG_endonuc_sf"/>
</dbReference>
<comment type="similarity">
    <text evidence="1">Belongs to the UPF0213 family.</text>
</comment>
<gene>
    <name evidence="3" type="ORF">A3C88_00790</name>
</gene>
<reference evidence="3 4" key="1">
    <citation type="journal article" date="2016" name="Nat. Commun.">
        <title>Thousands of microbial genomes shed light on interconnected biogeochemical processes in an aquifer system.</title>
        <authorList>
            <person name="Anantharaman K."/>
            <person name="Brown C.T."/>
            <person name="Hug L.A."/>
            <person name="Sharon I."/>
            <person name="Castelle C.J."/>
            <person name="Probst A.J."/>
            <person name="Thomas B.C."/>
            <person name="Singh A."/>
            <person name="Wilkins M.J."/>
            <person name="Karaoz U."/>
            <person name="Brodie E.L."/>
            <person name="Williams K.H."/>
            <person name="Hubbard S.S."/>
            <person name="Banfield J.F."/>
        </authorList>
    </citation>
    <scope>NUCLEOTIDE SEQUENCE [LARGE SCALE GENOMIC DNA]</scope>
</reference>
<name>A0A1F8FXG6_9BACT</name>
<protein>
    <recommendedName>
        <fullName evidence="2">GIY-YIG domain-containing protein</fullName>
    </recommendedName>
</protein>
<dbReference type="STRING" id="1802685.A3C88_00790"/>
<dbReference type="InterPro" id="IPR050190">
    <property type="entry name" value="UPF0213_domain"/>
</dbReference>
<dbReference type="Gene3D" id="3.40.1440.10">
    <property type="entry name" value="GIY-YIG endonuclease"/>
    <property type="match status" value="1"/>
</dbReference>
<dbReference type="SUPFAM" id="SSF82771">
    <property type="entry name" value="GIY-YIG endonuclease"/>
    <property type="match status" value="1"/>
</dbReference>
<dbReference type="PROSITE" id="PS50164">
    <property type="entry name" value="GIY_YIG"/>
    <property type="match status" value="1"/>
</dbReference>
<evidence type="ECO:0000313" key="3">
    <source>
        <dbReference type="EMBL" id="OGN17802.1"/>
    </source>
</evidence>
<dbReference type="PANTHER" id="PTHR34477:SF1">
    <property type="entry name" value="UPF0213 PROTEIN YHBQ"/>
    <property type="match status" value="1"/>
</dbReference>
<dbReference type="Pfam" id="PF01541">
    <property type="entry name" value="GIY-YIG"/>
    <property type="match status" value="1"/>
</dbReference>
<evidence type="ECO:0000259" key="2">
    <source>
        <dbReference type="PROSITE" id="PS50164"/>
    </source>
</evidence>
<proteinExistence type="inferred from homology"/>
<dbReference type="InterPro" id="IPR000305">
    <property type="entry name" value="GIY-YIG_endonuc"/>
</dbReference>
<evidence type="ECO:0000256" key="1">
    <source>
        <dbReference type="ARBA" id="ARBA00007435"/>
    </source>
</evidence>
<dbReference type="AlphaFoldDB" id="A0A1F8FXG6"/>